<name>A0A445DDC0_ARAHY</name>
<organism evidence="2 3">
    <name type="scientific">Arachis hypogaea</name>
    <name type="common">Peanut</name>
    <dbReference type="NCBI Taxonomy" id="3818"/>
    <lineage>
        <taxon>Eukaryota</taxon>
        <taxon>Viridiplantae</taxon>
        <taxon>Streptophyta</taxon>
        <taxon>Embryophyta</taxon>
        <taxon>Tracheophyta</taxon>
        <taxon>Spermatophyta</taxon>
        <taxon>Magnoliopsida</taxon>
        <taxon>eudicotyledons</taxon>
        <taxon>Gunneridae</taxon>
        <taxon>Pentapetalae</taxon>
        <taxon>rosids</taxon>
        <taxon>fabids</taxon>
        <taxon>Fabales</taxon>
        <taxon>Fabaceae</taxon>
        <taxon>Papilionoideae</taxon>
        <taxon>50 kb inversion clade</taxon>
        <taxon>dalbergioids sensu lato</taxon>
        <taxon>Dalbergieae</taxon>
        <taxon>Pterocarpus clade</taxon>
        <taxon>Arachis</taxon>
    </lineage>
</organism>
<protein>
    <submittedName>
        <fullName evidence="2">Uncharacterized protein</fullName>
    </submittedName>
</protein>
<accession>A0A445DDC0</accession>
<keyword evidence="1" id="KW-0812">Transmembrane</keyword>
<sequence>MTGIGRALLITFYRGVKAKMSRAYPYPYSGTTLMYVMAALLSVTFSFCVEKDLSQQKLGYSDFGSDGGCNIVVPTHERISTILDEKIYLKSIIGSLLIV</sequence>
<proteinExistence type="predicted"/>
<comment type="caution">
    <text evidence="2">The sequence shown here is derived from an EMBL/GenBank/DDBJ whole genome shotgun (WGS) entry which is preliminary data.</text>
</comment>
<evidence type="ECO:0000256" key="1">
    <source>
        <dbReference type="SAM" id="Phobius"/>
    </source>
</evidence>
<keyword evidence="3" id="KW-1185">Reference proteome</keyword>
<feature type="transmembrane region" description="Helical" evidence="1">
    <location>
        <begin position="26"/>
        <end position="49"/>
    </location>
</feature>
<keyword evidence="1" id="KW-1133">Transmembrane helix</keyword>
<evidence type="ECO:0000313" key="2">
    <source>
        <dbReference type="EMBL" id="RYR61161.1"/>
    </source>
</evidence>
<dbReference type="EMBL" id="SDMP01000004">
    <property type="protein sequence ID" value="RYR61161.1"/>
    <property type="molecule type" value="Genomic_DNA"/>
</dbReference>
<reference evidence="2 3" key="1">
    <citation type="submission" date="2019-01" db="EMBL/GenBank/DDBJ databases">
        <title>Sequencing of cultivated peanut Arachis hypogaea provides insights into genome evolution and oil improvement.</title>
        <authorList>
            <person name="Chen X."/>
        </authorList>
    </citation>
    <scope>NUCLEOTIDE SEQUENCE [LARGE SCALE GENOMIC DNA]</scope>
    <source>
        <strain evidence="3">cv. Fuhuasheng</strain>
        <tissue evidence="2">Leaves</tissue>
    </source>
</reference>
<evidence type="ECO:0000313" key="3">
    <source>
        <dbReference type="Proteomes" id="UP000289738"/>
    </source>
</evidence>
<gene>
    <name evidence="2" type="ORF">Ahy_A04g018287</name>
</gene>
<keyword evidence="1" id="KW-0472">Membrane</keyword>
<dbReference type="Proteomes" id="UP000289738">
    <property type="component" value="Chromosome A04"/>
</dbReference>
<dbReference type="AlphaFoldDB" id="A0A445DDC0"/>